<evidence type="ECO:0000313" key="2">
    <source>
        <dbReference type="EMBL" id="KPG72680.1"/>
    </source>
</evidence>
<evidence type="ECO:0000313" key="3">
    <source>
        <dbReference type="Proteomes" id="UP000037820"/>
    </source>
</evidence>
<comment type="caution">
    <text evidence="2">The sequence shown here is derived from an EMBL/GenBank/DDBJ whole genome shotgun (WGS) entry which is preliminary data.</text>
</comment>
<gene>
    <name evidence="2" type="ORF">AEQ48_20935</name>
</gene>
<sequence>MAQAHKRMEGIEKPEQDVRLKPDFSTGRPPGDTRSAEQIIEDNPILKNLGDEKDINRSLAYKRLGDWTINNPDPDARADAAFNAARVLNYIDTSLSATGKDRGKSHDNGVLEGITSSGDARRGTPAGMWKDFTEQGYTALRDDHRLDPTNDSYVREDGTIKNDFQWFAGKVGEYTWMFPGLSNMANGISNSEPGIGGAIEGAKAGFDKTRADGLDKALASATSGDYKGIAEAYADTVRNNESTPEVVKSALDAVRS</sequence>
<keyword evidence="3" id="KW-1185">Reference proteome</keyword>
<dbReference type="EMBL" id="LHOY01000034">
    <property type="protein sequence ID" value="KPG72680.1"/>
    <property type="molecule type" value="Genomic_DNA"/>
</dbReference>
<protein>
    <recommendedName>
        <fullName evidence="4">Type III effector</fullName>
    </recommendedName>
</protein>
<organism evidence="2 3">
    <name type="scientific">Pseudomonas libanensis</name>
    <dbReference type="NCBI Taxonomy" id="75588"/>
    <lineage>
        <taxon>Bacteria</taxon>
        <taxon>Pseudomonadati</taxon>
        <taxon>Pseudomonadota</taxon>
        <taxon>Gammaproteobacteria</taxon>
        <taxon>Pseudomonadales</taxon>
        <taxon>Pseudomonadaceae</taxon>
        <taxon>Pseudomonas</taxon>
    </lineage>
</organism>
<reference evidence="2 3" key="1">
    <citation type="submission" date="2015-07" db="EMBL/GenBank/DDBJ databases">
        <title>Whole genome sequencing of endophytes isolated from poison ivy (Toxicodendron radicans).</title>
        <authorList>
            <person name="Tran P.N."/>
            <person name="Lee Y.P."/>
            <person name="Gan H.M."/>
            <person name="Savka M.A."/>
        </authorList>
    </citation>
    <scope>NUCLEOTIDE SEQUENCE [LARGE SCALE GENOMIC DNA]</scope>
    <source>
        <strain evidence="2 3">RIT-PI-g</strain>
    </source>
</reference>
<feature type="region of interest" description="Disordered" evidence="1">
    <location>
        <begin position="99"/>
        <end position="125"/>
    </location>
</feature>
<feature type="compositionally biased region" description="Basic and acidic residues" evidence="1">
    <location>
        <begin position="99"/>
        <end position="109"/>
    </location>
</feature>
<name>A0ABR5M3E7_9PSED</name>
<dbReference type="Proteomes" id="UP000037820">
    <property type="component" value="Unassembled WGS sequence"/>
</dbReference>
<feature type="region of interest" description="Disordered" evidence="1">
    <location>
        <begin position="1"/>
        <end position="36"/>
    </location>
</feature>
<accession>A0ABR5M3E7</accession>
<feature type="compositionally biased region" description="Basic and acidic residues" evidence="1">
    <location>
        <begin position="1"/>
        <end position="22"/>
    </location>
</feature>
<evidence type="ECO:0008006" key="4">
    <source>
        <dbReference type="Google" id="ProtNLM"/>
    </source>
</evidence>
<evidence type="ECO:0000256" key="1">
    <source>
        <dbReference type="SAM" id="MobiDB-lite"/>
    </source>
</evidence>
<proteinExistence type="predicted"/>